<dbReference type="Proteomes" id="UP001458880">
    <property type="component" value="Unassembled WGS sequence"/>
</dbReference>
<keyword evidence="3" id="KW-1185">Reference proteome</keyword>
<comment type="caution">
    <text evidence="2">The sequence shown here is derived from an EMBL/GenBank/DDBJ whole genome shotgun (WGS) entry which is preliminary data.</text>
</comment>
<gene>
    <name evidence="2" type="ORF">QE152_g11413</name>
</gene>
<proteinExistence type="predicted"/>
<dbReference type="InterPro" id="IPR006578">
    <property type="entry name" value="MADF-dom"/>
</dbReference>
<evidence type="ECO:0000313" key="2">
    <source>
        <dbReference type="EMBL" id="KAK9736603.1"/>
    </source>
</evidence>
<evidence type="ECO:0000313" key="3">
    <source>
        <dbReference type="Proteomes" id="UP001458880"/>
    </source>
</evidence>
<sequence length="95" mass="11474">MCEKREWLKNEIDELINMYHNKPELWDVKSKGYKDRVKKRDALSDIAEKFETTVEEITRKIHNLRNQFNSEFKKVGKKKSGQSADEVYTSKWPYF</sequence>
<organism evidence="2 3">
    <name type="scientific">Popillia japonica</name>
    <name type="common">Japanese beetle</name>
    <dbReference type="NCBI Taxonomy" id="7064"/>
    <lineage>
        <taxon>Eukaryota</taxon>
        <taxon>Metazoa</taxon>
        <taxon>Ecdysozoa</taxon>
        <taxon>Arthropoda</taxon>
        <taxon>Hexapoda</taxon>
        <taxon>Insecta</taxon>
        <taxon>Pterygota</taxon>
        <taxon>Neoptera</taxon>
        <taxon>Endopterygota</taxon>
        <taxon>Coleoptera</taxon>
        <taxon>Polyphaga</taxon>
        <taxon>Scarabaeiformia</taxon>
        <taxon>Scarabaeidae</taxon>
        <taxon>Rutelinae</taxon>
        <taxon>Popillia</taxon>
    </lineage>
</organism>
<dbReference type="EMBL" id="JASPKY010000111">
    <property type="protein sequence ID" value="KAK9736603.1"/>
    <property type="molecule type" value="Genomic_DNA"/>
</dbReference>
<reference evidence="2 3" key="1">
    <citation type="journal article" date="2024" name="BMC Genomics">
        <title>De novo assembly and annotation of Popillia japonica's genome with initial clues to its potential as an invasive pest.</title>
        <authorList>
            <person name="Cucini C."/>
            <person name="Boschi S."/>
            <person name="Funari R."/>
            <person name="Cardaioli E."/>
            <person name="Iannotti N."/>
            <person name="Marturano G."/>
            <person name="Paoli F."/>
            <person name="Bruttini M."/>
            <person name="Carapelli A."/>
            <person name="Frati F."/>
            <person name="Nardi F."/>
        </authorList>
    </citation>
    <scope>NUCLEOTIDE SEQUENCE [LARGE SCALE GENOMIC DNA]</scope>
    <source>
        <strain evidence="2">DMR45628</strain>
    </source>
</reference>
<accession>A0AAW1LL25</accession>
<name>A0AAW1LL25_POPJA</name>
<dbReference type="PANTHER" id="PTHR21505">
    <property type="entry name" value="MADF DOMAIN-CONTAINING PROTEIN-RELATED"/>
    <property type="match status" value="1"/>
</dbReference>
<dbReference type="Pfam" id="PF10545">
    <property type="entry name" value="MADF_DNA_bdg"/>
    <property type="match status" value="1"/>
</dbReference>
<dbReference type="AlphaFoldDB" id="A0AAW1LL25"/>
<dbReference type="SMART" id="SM00595">
    <property type="entry name" value="MADF"/>
    <property type="match status" value="1"/>
</dbReference>
<protein>
    <submittedName>
        <fullName evidence="2">Alcohol dehydrogenase transcription factor Myb/SANT-like</fullName>
    </submittedName>
</protein>
<dbReference type="PROSITE" id="PS51029">
    <property type="entry name" value="MADF"/>
    <property type="match status" value="1"/>
</dbReference>
<feature type="domain" description="MADF" evidence="1">
    <location>
        <begin position="14"/>
        <end position="95"/>
    </location>
</feature>
<dbReference type="PANTHER" id="PTHR21505:SF12">
    <property type="entry name" value="MADF DOMAIN-CONTAINING PROTEIN-RELATED"/>
    <property type="match status" value="1"/>
</dbReference>
<evidence type="ECO:0000259" key="1">
    <source>
        <dbReference type="PROSITE" id="PS51029"/>
    </source>
</evidence>